<sequence>MVSKQILLPTLDSVKKFVNITNRYDFLIELISDKYRIDAKSIMGILSLDRSKPLLLQSSEANIEPFLAEIKEFCVEE</sequence>
<dbReference type="EMBL" id="QLYR01000001">
    <property type="protein sequence ID" value="RAQ30008.1"/>
    <property type="molecule type" value="Genomic_DNA"/>
</dbReference>
<protein>
    <submittedName>
        <fullName evidence="1">HPr family phosphocarrier protein</fullName>
    </submittedName>
</protein>
<dbReference type="Gene3D" id="3.30.1340.10">
    <property type="entry name" value="HPr-like"/>
    <property type="match status" value="1"/>
</dbReference>
<organism evidence="1 2">
    <name type="scientific">Hydrogeniiclostridium mannosilyticum</name>
    <dbReference type="NCBI Taxonomy" id="2764322"/>
    <lineage>
        <taxon>Bacteria</taxon>
        <taxon>Bacillati</taxon>
        <taxon>Bacillota</taxon>
        <taxon>Clostridia</taxon>
        <taxon>Eubacteriales</taxon>
        <taxon>Acutalibacteraceae</taxon>
        <taxon>Hydrogeniiclostridium</taxon>
    </lineage>
</organism>
<gene>
    <name evidence="1" type="ORF">DPQ25_00360</name>
</gene>
<dbReference type="InterPro" id="IPR035895">
    <property type="entry name" value="HPr-like_sf"/>
</dbReference>
<reference evidence="1 2" key="1">
    <citation type="submission" date="2018-06" db="EMBL/GenBank/DDBJ databases">
        <title>Noncontiguous genome sequence of Ruminococcaceae bacterium ASD2818.</title>
        <authorList>
            <person name="Chaplin A.V."/>
            <person name="Sokolova S.R."/>
            <person name="Kochetkova T.O."/>
            <person name="Goltsov A.Y."/>
            <person name="Trofimov D.Y."/>
            <person name="Efimov B.A."/>
        </authorList>
    </citation>
    <scope>NUCLEOTIDE SEQUENCE [LARGE SCALE GENOMIC DNA]</scope>
    <source>
        <strain evidence="1 2">ASD2818</strain>
    </source>
</reference>
<evidence type="ECO:0000313" key="2">
    <source>
        <dbReference type="Proteomes" id="UP000249377"/>
    </source>
</evidence>
<proteinExistence type="predicted"/>
<evidence type="ECO:0000313" key="1">
    <source>
        <dbReference type="EMBL" id="RAQ30008.1"/>
    </source>
</evidence>
<name>A0A328UES8_9FIRM</name>
<dbReference type="SUPFAM" id="SSF55594">
    <property type="entry name" value="HPr-like"/>
    <property type="match status" value="1"/>
</dbReference>
<dbReference type="AlphaFoldDB" id="A0A328UES8"/>
<accession>A0A328UES8</accession>
<comment type="caution">
    <text evidence="1">The sequence shown here is derived from an EMBL/GenBank/DDBJ whole genome shotgun (WGS) entry which is preliminary data.</text>
</comment>
<dbReference type="Proteomes" id="UP000249377">
    <property type="component" value="Unassembled WGS sequence"/>
</dbReference>
<keyword evidence="2" id="KW-1185">Reference proteome</keyword>
<dbReference type="RefSeq" id="WP_112331204.1">
    <property type="nucleotide sequence ID" value="NZ_JADPHD010000001.1"/>
</dbReference>